<evidence type="ECO:0000313" key="2">
    <source>
        <dbReference type="Proteomes" id="UP000282654"/>
    </source>
</evidence>
<sequence length="104" mass="11570">MPNYRFIELHCNPDGSYTAIAKTPDKKVVRLEAPPPPCRDPERLPELCDGRVPTCERYVAPSGKQAEEGIVACGCKNYEECANAWVEVLRKPAEIKKGEKRLGA</sequence>
<accession>A0A3N5B1F3</accession>
<dbReference type="Proteomes" id="UP000282654">
    <property type="component" value="Unassembled WGS sequence"/>
</dbReference>
<name>A0A3N5B1F3_9THEO</name>
<reference evidence="1 2" key="1">
    <citation type="submission" date="2018-11" db="EMBL/GenBank/DDBJ databases">
        <title>Genomic Encyclopedia of Type Strains, Phase IV (KMG-IV): sequencing the most valuable type-strain genomes for metagenomic binning, comparative biology and taxonomic classification.</title>
        <authorList>
            <person name="Goeker M."/>
        </authorList>
    </citation>
    <scope>NUCLEOTIDE SEQUENCE [LARGE SCALE GENOMIC DNA]</scope>
    <source>
        <strain evidence="1 2">DSM 102936</strain>
    </source>
</reference>
<evidence type="ECO:0000313" key="1">
    <source>
        <dbReference type="EMBL" id="RPF49450.1"/>
    </source>
</evidence>
<gene>
    <name evidence="1" type="ORF">EDD75_0263</name>
</gene>
<comment type="caution">
    <text evidence="1">The sequence shown here is derived from an EMBL/GenBank/DDBJ whole genome shotgun (WGS) entry which is preliminary data.</text>
</comment>
<proteinExistence type="predicted"/>
<protein>
    <submittedName>
        <fullName evidence="1">Uncharacterized protein</fullName>
    </submittedName>
</protein>
<dbReference type="RefSeq" id="WP_123926904.1">
    <property type="nucleotide sequence ID" value="NZ_RKRE01000001.1"/>
</dbReference>
<organism evidence="1 2">
    <name type="scientific">Thermodesulfitimonas autotrophica</name>
    <dbReference type="NCBI Taxonomy" id="1894989"/>
    <lineage>
        <taxon>Bacteria</taxon>
        <taxon>Bacillati</taxon>
        <taxon>Bacillota</taxon>
        <taxon>Clostridia</taxon>
        <taxon>Thermoanaerobacterales</taxon>
        <taxon>Thermoanaerobacteraceae</taxon>
        <taxon>Thermodesulfitimonas</taxon>
    </lineage>
</organism>
<dbReference type="AlphaFoldDB" id="A0A3N5B1F3"/>
<keyword evidence="2" id="KW-1185">Reference proteome</keyword>
<dbReference type="EMBL" id="RKRE01000001">
    <property type="protein sequence ID" value="RPF49450.1"/>
    <property type="molecule type" value="Genomic_DNA"/>
</dbReference>